<dbReference type="PANTHER" id="PTHR30269:SF0">
    <property type="entry name" value="MEMBRANE TRANSPORTER PROTEIN YFCA-RELATED"/>
    <property type="match status" value="1"/>
</dbReference>
<feature type="transmembrane region" description="Helical" evidence="8">
    <location>
        <begin position="209"/>
        <end position="228"/>
    </location>
</feature>
<evidence type="ECO:0000256" key="7">
    <source>
        <dbReference type="ARBA" id="ARBA00023136"/>
    </source>
</evidence>
<dbReference type="Pfam" id="PF01925">
    <property type="entry name" value="TauE"/>
    <property type="match status" value="1"/>
</dbReference>
<dbReference type="InterPro" id="IPR052017">
    <property type="entry name" value="TSUP"/>
</dbReference>
<keyword evidence="3" id="KW-0813">Transport</keyword>
<dbReference type="AlphaFoldDB" id="A0A438MIT3"/>
<feature type="transmembrane region" description="Helical" evidence="8">
    <location>
        <begin position="100"/>
        <end position="122"/>
    </location>
</feature>
<evidence type="ECO:0000256" key="5">
    <source>
        <dbReference type="ARBA" id="ARBA00022692"/>
    </source>
</evidence>
<evidence type="ECO:0000256" key="4">
    <source>
        <dbReference type="ARBA" id="ARBA00022475"/>
    </source>
</evidence>
<comment type="caution">
    <text evidence="9">The sequence shown here is derived from an EMBL/GenBank/DDBJ whole genome shotgun (WGS) entry which is preliminary data.</text>
</comment>
<evidence type="ECO:0000313" key="10">
    <source>
        <dbReference type="Proteomes" id="UP000284824"/>
    </source>
</evidence>
<evidence type="ECO:0000256" key="1">
    <source>
        <dbReference type="ARBA" id="ARBA00004651"/>
    </source>
</evidence>
<dbReference type="OrthoDB" id="3782574at2"/>
<name>A0A438MIT3_9ACTN</name>
<keyword evidence="5 8" id="KW-0812">Transmembrane</keyword>
<sequence length="255" mass="25829">MTPWEMAAVLAAGVAGGAINTVVGSGSLITFPTLLAVGLPPITANVSNNIGLVPGGFTGVMGYRPELKGQRARLLALAPASVIGSLIGSFLLLNLPESSFNVIVSVLIGVSCALVVIQPRLSRLLTAPELGAPPSSGEHGGPWLWLGTLAAGMFGGYFGAGQGILLLGLMGILLADDLQRLNAAKNVLVLLVNSVAAVLYVVVADVNWLAVLLVALGSMAGGFVGARVGRRLPAAVLRGVIVCIGVVAIVKLLTD</sequence>
<protein>
    <recommendedName>
        <fullName evidence="8">Probable membrane transporter protein</fullName>
    </recommendedName>
</protein>
<proteinExistence type="inferred from homology"/>
<accession>A0A438MIT3</accession>
<feature type="transmembrane region" description="Helical" evidence="8">
    <location>
        <begin position="74"/>
        <end position="93"/>
    </location>
</feature>
<feature type="transmembrane region" description="Helical" evidence="8">
    <location>
        <begin position="235"/>
        <end position="254"/>
    </location>
</feature>
<comment type="subcellular location">
    <subcellularLocation>
        <location evidence="1 8">Cell membrane</location>
        <topology evidence="1 8">Multi-pass membrane protein</topology>
    </subcellularLocation>
</comment>
<dbReference type="RefSeq" id="WP_127937186.1">
    <property type="nucleotide sequence ID" value="NZ_SAUN01000001.1"/>
</dbReference>
<keyword evidence="10" id="KW-1185">Reference proteome</keyword>
<evidence type="ECO:0000256" key="3">
    <source>
        <dbReference type="ARBA" id="ARBA00022448"/>
    </source>
</evidence>
<organism evidence="9 10">
    <name type="scientific">Nonomuraea polychroma</name>
    <dbReference type="NCBI Taxonomy" id="46176"/>
    <lineage>
        <taxon>Bacteria</taxon>
        <taxon>Bacillati</taxon>
        <taxon>Actinomycetota</taxon>
        <taxon>Actinomycetes</taxon>
        <taxon>Streptosporangiales</taxon>
        <taxon>Streptosporangiaceae</taxon>
        <taxon>Nonomuraea</taxon>
    </lineage>
</organism>
<reference evidence="9 10" key="1">
    <citation type="submission" date="2019-01" db="EMBL/GenBank/DDBJ databases">
        <title>Sequencing the genomes of 1000 actinobacteria strains.</title>
        <authorList>
            <person name="Klenk H.-P."/>
        </authorList>
    </citation>
    <scope>NUCLEOTIDE SEQUENCE [LARGE SCALE GENOMIC DNA]</scope>
    <source>
        <strain evidence="9 10">DSM 43925</strain>
    </source>
</reference>
<evidence type="ECO:0000256" key="6">
    <source>
        <dbReference type="ARBA" id="ARBA00022989"/>
    </source>
</evidence>
<dbReference type="InterPro" id="IPR002781">
    <property type="entry name" value="TM_pro_TauE-like"/>
</dbReference>
<dbReference type="PANTHER" id="PTHR30269">
    <property type="entry name" value="TRANSMEMBRANE PROTEIN YFCA"/>
    <property type="match status" value="1"/>
</dbReference>
<feature type="transmembrane region" description="Helical" evidence="8">
    <location>
        <begin position="142"/>
        <end position="175"/>
    </location>
</feature>
<evidence type="ECO:0000256" key="8">
    <source>
        <dbReference type="RuleBase" id="RU363041"/>
    </source>
</evidence>
<keyword evidence="4 8" id="KW-1003">Cell membrane</keyword>
<dbReference type="GO" id="GO:0005886">
    <property type="term" value="C:plasma membrane"/>
    <property type="evidence" value="ECO:0007669"/>
    <property type="project" value="UniProtKB-SubCell"/>
</dbReference>
<feature type="transmembrane region" description="Helical" evidence="8">
    <location>
        <begin position="187"/>
        <end position="203"/>
    </location>
</feature>
<dbReference type="EMBL" id="SAUN01000001">
    <property type="protein sequence ID" value="RVX45573.1"/>
    <property type="molecule type" value="Genomic_DNA"/>
</dbReference>
<gene>
    <name evidence="9" type="ORF">EDD27_8382</name>
</gene>
<keyword evidence="7 8" id="KW-0472">Membrane</keyword>
<keyword evidence="6 8" id="KW-1133">Transmembrane helix</keyword>
<evidence type="ECO:0000256" key="2">
    <source>
        <dbReference type="ARBA" id="ARBA00009142"/>
    </source>
</evidence>
<dbReference type="Proteomes" id="UP000284824">
    <property type="component" value="Unassembled WGS sequence"/>
</dbReference>
<evidence type="ECO:0000313" key="9">
    <source>
        <dbReference type="EMBL" id="RVX45573.1"/>
    </source>
</evidence>
<comment type="similarity">
    <text evidence="2 8">Belongs to the 4-toluene sulfonate uptake permease (TSUP) (TC 2.A.102) family.</text>
</comment>